<proteinExistence type="predicted"/>
<dbReference type="Proteomes" id="UP001596011">
    <property type="component" value="Unassembled WGS sequence"/>
</dbReference>
<feature type="compositionally biased region" description="Gly residues" evidence="1">
    <location>
        <begin position="92"/>
        <end position="102"/>
    </location>
</feature>
<comment type="caution">
    <text evidence="2">The sequence shown here is derived from an EMBL/GenBank/DDBJ whole genome shotgun (WGS) entry which is preliminary data.</text>
</comment>
<sequence>MGELWGADVAQLRALATAVRDNTQTLEAARAQVDALMDGLDWFGPGGDQFRAEWSERHRANLSAAIDTLMQAGDALDRNADSQEQTSEDAGIAGGSSTGPAGGPTVATAAGPAGGPPAQVTTTPLTPDEYTDLSDAERQEWLKTASDEQIADLLAAMEEQGLYPGPDARLVATTHWTRQAAQDAGIDYRAWDPTLGAQANRDNIEAVYEYYAQLYLENPDLQWAGMAAMIGPSFAAGFLDLALFRDIAQGFEVGGEVLQHLPNGLPAGALIEQVAAMTDEELRYYETSFLAMQQEIFRDQASMHAAYEHGGMAEIDKMYESGAIDERAYDAWADIASGDPERVTEGNTEMLRREQQDIIADDYDAMRSHPVTGEAMTYMMTVVGEASIPGAGTFADYSPLSVTVETPGPQGVDIPFTGVSIDNPLQGSVTVTTPLPDGNIADTGQRWDYITADTLPAYQELLANDPGQVRDILETDVSDRIAEYRLTNPDRLGRIADDLATNWDVDVNQ</sequence>
<feature type="compositionally biased region" description="Low complexity" evidence="1">
    <location>
        <begin position="103"/>
        <end position="124"/>
    </location>
</feature>
<name>A0ABV9HF98_9MICO</name>
<evidence type="ECO:0000256" key="1">
    <source>
        <dbReference type="SAM" id="MobiDB-lite"/>
    </source>
</evidence>
<keyword evidence="3" id="KW-1185">Reference proteome</keyword>
<accession>A0ABV9HF98</accession>
<dbReference type="Gene3D" id="1.10.287.1060">
    <property type="entry name" value="ESAT-6-like"/>
    <property type="match status" value="1"/>
</dbReference>
<reference evidence="3" key="1">
    <citation type="journal article" date="2019" name="Int. J. Syst. Evol. Microbiol.">
        <title>The Global Catalogue of Microorganisms (GCM) 10K type strain sequencing project: providing services to taxonomists for standard genome sequencing and annotation.</title>
        <authorList>
            <consortium name="The Broad Institute Genomics Platform"/>
            <consortium name="The Broad Institute Genome Sequencing Center for Infectious Disease"/>
            <person name="Wu L."/>
            <person name="Ma J."/>
        </authorList>
    </citation>
    <scope>NUCLEOTIDE SEQUENCE [LARGE SCALE GENOMIC DNA]</scope>
    <source>
        <strain evidence="3">CCUG 42722</strain>
    </source>
</reference>
<evidence type="ECO:0000313" key="2">
    <source>
        <dbReference type="EMBL" id="MFC4627964.1"/>
    </source>
</evidence>
<feature type="region of interest" description="Disordered" evidence="1">
    <location>
        <begin position="77"/>
        <end position="130"/>
    </location>
</feature>
<dbReference type="RefSeq" id="WP_377133592.1">
    <property type="nucleotide sequence ID" value="NZ_JBHSFI010000003.1"/>
</dbReference>
<organism evidence="2 3">
    <name type="scientific">Promicromonospora alba</name>
    <dbReference type="NCBI Taxonomy" id="1616110"/>
    <lineage>
        <taxon>Bacteria</taxon>
        <taxon>Bacillati</taxon>
        <taxon>Actinomycetota</taxon>
        <taxon>Actinomycetes</taxon>
        <taxon>Micrococcales</taxon>
        <taxon>Promicromonosporaceae</taxon>
        <taxon>Promicromonospora</taxon>
    </lineage>
</organism>
<protein>
    <submittedName>
        <fullName evidence="2">WXG100 family type VII secretion target</fullName>
    </submittedName>
</protein>
<evidence type="ECO:0000313" key="3">
    <source>
        <dbReference type="Proteomes" id="UP001596011"/>
    </source>
</evidence>
<dbReference type="EMBL" id="JBHSFI010000003">
    <property type="protein sequence ID" value="MFC4627964.1"/>
    <property type="molecule type" value="Genomic_DNA"/>
</dbReference>
<gene>
    <name evidence="2" type="ORF">ACFO6V_06960</name>
</gene>